<sequence length="612" mass="73362">MEKIGIVKKNFFVCYFWKLLGLIRLSFEKYPGRIFDSFLMERGRKILDNRDNYEREGQKGRRVFEVYSSPSWTRGRWTEFYSRVQPRRVDHEWQTDFLGFSCSCSLQPFEFHARLIELSNIRVNKLQKGYEMTLVSVLLWQSTSCYIKKQIQIESSMIFEYLWIKLRISKKITLFNGNCYLFLRSDLILFYHKFPFLGLFCDKPNILYFFAFWWELYVVYLKTWVSLIPFQNEKHLYNCKSKVCNQNQFSSFQGSNMLAIQTYIKFPSHQYEKLHSIYLFMRDISNNINIGRYRNYLNIFQIYIYNFLFKWVKKYTFLLKISTYIIVIFLPKHQNNDFFDIFRKYSLELHLQILPMGFDTQPTNFGSATHTQMGVAGLIHKRRILFSLIFWGQIATNLMIIISIPTLFRVRNSMHCNILWVADPKWVGRVLRKQQDQFKSLTINNGELVQRTSRKMNQDERFEMESRNLKTSFNLNLCNVKGKWKNEKRKKIKKKMIFTSKGDFFFLKYAFHLQCFRLIISLVDRNKDTNSDIIPEGAYRESIIDLGWDTMRHPPMEVPHLFSWRILFFPPLNFMHVHQVIILAHSVLFKYSVCLLGSSGFVQTAKICKLPC</sequence>
<name>A0A0L6V0T5_9BASI</name>
<keyword evidence="1" id="KW-0472">Membrane</keyword>
<keyword evidence="1" id="KW-0812">Transmembrane</keyword>
<dbReference type="AlphaFoldDB" id="A0A0L6V0T5"/>
<protein>
    <submittedName>
        <fullName evidence="2">Uncharacterized protein</fullName>
    </submittedName>
</protein>
<gene>
    <name evidence="2" type="ORF">VP01_2967g2</name>
</gene>
<proteinExistence type="predicted"/>
<organism evidence="2 3">
    <name type="scientific">Puccinia sorghi</name>
    <dbReference type="NCBI Taxonomy" id="27349"/>
    <lineage>
        <taxon>Eukaryota</taxon>
        <taxon>Fungi</taxon>
        <taxon>Dikarya</taxon>
        <taxon>Basidiomycota</taxon>
        <taxon>Pucciniomycotina</taxon>
        <taxon>Pucciniomycetes</taxon>
        <taxon>Pucciniales</taxon>
        <taxon>Pucciniaceae</taxon>
        <taxon>Puccinia</taxon>
    </lineage>
</organism>
<dbReference type="Proteomes" id="UP000037035">
    <property type="component" value="Unassembled WGS sequence"/>
</dbReference>
<evidence type="ECO:0000313" key="3">
    <source>
        <dbReference type="Proteomes" id="UP000037035"/>
    </source>
</evidence>
<dbReference type="VEuPathDB" id="FungiDB:VP01_2967g2"/>
<feature type="transmembrane region" description="Helical" evidence="1">
    <location>
        <begin position="206"/>
        <end position="225"/>
    </location>
</feature>
<keyword evidence="1" id="KW-1133">Transmembrane helix</keyword>
<evidence type="ECO:0000313" key="2">
    <source>
        <dbReference type="EMBL" id="KNZ54356.1"/>
    </source>
</evidence>
<evidence type="ECO:0000256" key="1">
    <source>
        <dbReference type="SAM" id="Phobius"/>
    </source>
</evidence>
<feature type="transmembrane region" description="Helical" evidence="1">
    <location>
        <begin position="174"/>
        <end position="194"/>
    </location>
</feature>
<dbReference type="EMBL" id="LAVV01007909">
    <property type="protein sequence ID" value="KNZ54356.1"/>
    <property type="molecule type" value="Genomic_DNA"/>
</dbReference>
<reference evidence="2 3" key="1">
    <citation type="submission" date="2015-08" db="EMBL/GenBank/DDBJ databases">
        <title>Next Generation Sequencing and Analysis of the Genome of Puccinia sorghi L Schw, the Causal Agent of Maize Common Rust.</title>
        <authorList>
            <person name="Rochi L."/>
            <person name="Burguener G."/>
            <person name="Darino M."/>
            <person name="Turjanski A."/>
            <person name="Kreff E."/>
            <person name="Dieguez M.J."/>
            <person name="Sacco F."/>
        </authorList>
    </citation>
    <scope>NUCLEOTIDE SEQUENCE [LARGE SCALE GENOMIC DNA]</scope>
    <source>
        <strain evidence="2 3">RO10H11247</strain>
    </source>
</reference>
<keyword evidence="3" id="KW-1185">Reference proteome</keyword>
<comment type="caution">
    <text evidence="2">The sequence shown here is derived from an EMBL/GenBank/DDBJ whole genome shotgun (WGS) entry which is preliminary data.</text>
</comment>
<feature type="transmembrane region" description="Helical" evidence="1">
    <location>
        <begin position="388"/>
        <end position="408"/>
    </location>
</feature>
<accession>A0A0L6V0T5</accession>